<name>A0A5N5P5D8_9ROSI</name>
<dbReference type="PANTHER" id="PTHR47481:SF35">
    <property type="entry name" value="ZINC FINGER, CCHC-TYPE-RELATED"/>
    <property type="match status" value="1"/>
</dbReference>
<dbReference type="Proteomes" id="UP000326939">
    <property type="component" value="Chromosome 1"/>
</dbReference>
<dbReference type="EMBL" id="VDCV01000001">
    <property type="protein sequence ID" value="KAB5573941.1"/>
    <property type="molecule type" value="Genomic_DNA"/>
</dbReference>
<feature type="domain" description="Retrovirus-related Pol polyprotein from transposon TNT 1-94-like beta-barrel" evidence="2">
    <location>
        <begin position="319"/>
        <end position="393"/>
    </location>
</feature>
<sequence length="527" mass="57464">MVSELVLQTSMADSSSSANSSSSSATPVLPLNTMVHMLTIKLTSSNYLLWRNQFIPLLTSQQLFGFLDGTITVPKLTVTDPDGVTKPNPGYNSWLQTDQMLLSLLYSSLTEEFMGEVLGLQHSHEAWRVLEASFSNRSKTRELQIKDELQMMQRGSRSIAEFSRLFKGLCDQLAAIGRPVDDTDKVHWYLRALGPDYKIFSTTMMSQLPLPSFSDVVPKALSHEIFAKSVNQLPSNSAYYAHQTPKFTGVKKWKSRPSTPSTATVHKKPSSTVYCQLCDKEGHLAKRCWSFLKMKKQQSANLAEAFSACSIQELNNPEWFPDSGATSHMTNTTEILDDSDAYTGNERVMVGNGQSLPISHVGSVTTVAPHCSIPLSNVLVVPGIQKNLISINCAECIPSSPSNNSCASLTSPSSLNSPCLPCSDAPGFLSSPSSQVPEPVLSSTTSTDAASLSEPQVTAIMPSHPPVSSNHHPMITRGKAGIVKPRSHHAMTVVSSNQFIQALLATKEPKAKIKVLWEKRKGSQPAR</sequence>
<dbReference type="Pfam" id="PF22936">
    <property type="entry name" value="Pol_BBD"/>
    <property type="match status" value="1"/>
</dbReference>
<keyword evidence="4" id="KW-1185">Reference proteome</keyword>
<organism evidence="3 4">
    <name type="scientific">Salix brachista</name>
    <dbReference type="NCBI Taxonomy" id="2182728"/>
    <lineage>
        <taxon>Eukaryota</taxon>
        <taxon>Viridiplantae</taxon>
        <taxon>Streptophyta</taxon>
        <taxon>Embryophyta</taxon>
        <taxon>Tracheophyta</taxon>
        <taxon>Spermatophyta</taxon>
        <taxon>Magnoliopsida</taxon>
        <taxon>eudicotyledons</taxon>
        <taxon>Gunneridae</taxon>
        <taxon>Pentapetalae</taxon>
        <taxon>rosids</taxon>
        <taxon>fabids</taxon>
        <taxon>Malpighiales</taxon>
        <taxon>Salicaceae</taxon>
        <taxon>Saliceae</taxon>
        <taxon>Salix</taxon>
    </lineage>
</organism>
<proteinExistence type="predicted"/>
<dbReference type="AlphaFoldDB" id="A0A5N5P5D8"/>
<evidence type="ECO:0000259" key="2">
    <source>
        <dbReference type="Pfam" id="PF22936"/>
    </source>
</evidence>
<dbReference type="InterPro" id="IPR054722">
    <property type="entry name" value="PolX-like_BBD"/>
</dbReference>
<evidence type="ECO:0000313" key="3">
    <source>
        <dbReference type="EMBL" id="KAB5573941.1"/>
    </source>
</evidence>
<dbReference type="PANTHER" id="PTHR47481">
    <property type="match status" value="1"/>
</dbReference>
<feature type="region of interest" description="Disordered" evidence="1">
    <location>
        <begin position="430"/>
        <end position="452"/>
    </location>
</feature>
<comment type="caution">
    <text evidence="3">The sequence shown here is derived from an EMBL/GenBank/DDBJ whole genome shotgun (WGS) entry which is preliminary data.</text>
</comment>
<evidence type="ECO:0000313" key="4">
    <source>
        <dbReference type="Proteomes" id="UP000326939"/>
    </source>
</evidence>
<reference evidence="4" key="1">
    <citation type="journal article" date="2019" name="Gigascience">
        <title>De novo genome assembly of the endangered Acer yangbiense, a plant species with extremely small populations endemic to Yunnan Province, China.</title>
        <authorList>
            <person name="Yang J."/>
            <person name="Wariss H.M."/>
            <person name="Tao L."/>
            <person name="Zhang R."/>
            <person name="Yun Q."/>
            <person name="Hollingsworth P."/>
            <person name="Dao Z."/>
            <person name="Luo G."/>
            <person name="Guo H."/>
            <person name="Ma Y."/>
            <person name="Sun W."/>
        </authorList>
    </citation>
    <scope>NUCLEOTIDE SEQUENCE [LARGE SCALE GENOMIC DNA]</scope>
    <source>
        <strain evidence="4">cv. br00</strain>
    </source>
</reference>
<accession>A0A5N5P5D8</accession>
<evidence type="ECO:0000256" key="1">
    <source>
        <dbReference type="SAM" id="MobiDB-lite"/>
    </source>
</evidence>
<gene>
    <name evidence="3" type="ORF">DKX38_001135</name>
</gene>
<protein>
    <recommendedName>
        <fullName evidence="2">Retrovirus-related Pol polyprotein from transposon TNT 1-94-like beta-barrel domain-containing protein</fullName>
    </recommendedName>
</protein>
<feature type="compositionally biased region" description="Low complexity" evidence="1">
    <location>
        <begin position="441"/>
        <end position="452"/>
    </location>
</feature>
<dbReference type="Pfam" id="PF14223">
    <property type="entry name" value="Retrotran_gag_2"/>
    <property type="match status" value="1"/>
</dbReference>